<keyword evidence="9" id="KW-1185">Reference proteome</keyword>
<evidence type="ECO:0000313" key="9">
    <source>
        <dbReference type="Proteomes" id="UP001141806"/>
    </source>
</evidence>
<feature type="binding site" description="axial binding residue" evidence="6">
    <location>
        <position position="397"/>
    </location>
    <ligand>
        <name>heme</name>
        <dbReference type="ChEBI" id="CHEBI:30413"/>
    </ligand>
    <ligandPart>
        <name>Fe</name>
        <dbReference type="ChEBI" id="CHEBI:18248"/>
    </ligandPart>
</feature>
<dbReference type="Gene3D" id="1.10.630.10">
    <property type="entry name" value="Cytochrome P450"/>
    <property type="match status" value="1"/>
</dbReference>
<dbReference type="InterPro" id="IPR036396">
    <property type="entry name" value="Cyt_P450_sf"/>
</dbReference>
<sequence length="463" mass="52653">MSFIHLSTAIFLIFGFLVFKSSRQIPLPPGPAPWPIVGSIQELFRKKPVFQWTLGLMKEMNTKIACFRFGDVHIIPVTCLEIAREFFKKQDAKFMSKPITMGTEYSSCGFLSIAVSPSGDQWKKMRRVVASEKRTEEADNLVRYVHNHCISGAVVNIRVAVRQYIGNVIRKMMFNKRYFGERRKDGRASVEEEDYLDALFTVLSLLYSFGKIMKEAIRIISMYHDPIIDERIRERREGKKKEVEDLLHALILVKDSNGEPLSSTEEIKTQALCLMLLDLIYASVDNPSNAIEWALAEMINQPKMVQKATKEIDQVMGKERLVQEEAFRLHPITPFNLPHVSSANTTVASYFIPKDSHVLLSHIGLGQNSKVWDLSVKVDLNEPNLGFISFSTRRRGCMGAALGSIITFMMLARLLQGFSWEVPHGSMIELNESMTDLFLAKPLISHAKPRLPVHAYPTPKNNF</sequence>
<evidence type="ECO:0000256" key="3">
    <source>
        <dbReference type="ARBA" id="ARBA00022723"/>
    </source>
</evidence>
<keyword evidence="5 6" id="KW-0408">Iron</keyword>
<dbReference type="PANTHER" id="PTHR47944:SF19">
    <property type="entry name" value="CYTOCHROME P450 77A4"/>
    <property type="match status" value="1"/>
</dbReference>
<comment type="caution">
    <text evidence="8">The sequence shown here is derived from an EMBL/GenBank/DDBJ whole genome shotgun (WGS) entry which is preliminary data.</text>
</comment>
<keyword evidence="3 6" id="KW-0479">Metal-binding</keyword>
<dbReference type="AlphaFoldDB" id="A0A9Q0JUK6"/>
<reference evidence="8" key="1">
    <citation type="journal article" date="2023" name="Plant J.">
        <title>The genome of the king protea, Protea cynaroides.</title>
        <authorList>
            <person name="Chang J."/>
            <person name="Duong T.A."/>
            <person name="Schoeman C."/>
            <person name="Ma X."/>
            <person name="Roodt D."/>
            <person name="Barker N."/>
            <person name="Li Z."/>
            <person name="Van de Peer Y."/>
            <person name="Mizrachi E."/>
        </authorList>
    </citation>
    <scope>NUCLEOTIDE SEQUENCE</scope>
    <source>
        <tissue evidence="8">Young leaves</tissue>
    </source>
</reference>
<evidence type="ECO:0000256" key="7">
    <source>
        <dbReference type="SAM" id="SignalP"/>
    </source>
</evidence>
<dbReference type="InterPro" id="IPR002401">
    <property type="entry name" value="Cyt_P450_E_grp-I"/>
</dbReference>
<proteinExistence type="inferred from homology"/>
<protein>
    <recommendedName>
        <fullName evidence="10">Cytochrome P450</fullName>
    </recommendedName>
</protein>
<dbReference type="EMBL" id="JAMYWD010000012">
    <property type="protein sequence ID" value="KAJ4953329.1"/>
    <property type="molecule type" value="Genomic_DNA"/>
</dbReference>
<dbReference type="GO" id="GO:0016705">
    <property type="term" value="F:oxidoreductase activity, acting on paired donors, with incorporation or reduction of molecular oxygen"/>
    <property type="evidence" value="ECO:0007669"/>
    <property type="project" value="InterPro"/>
</dbReference>
<keyword evidence="2 6" id="KW-0349">Heme</keyword>
<comment type="cofactor">
    <cofactor evidence="6">
        <name>heme</name>
        <dbReference type="ChEBI" id="CHEBI:30413"/>
    </cofactor>
</comment>
<feature type="signal peptide" evidence="7">
    <location>
        <begin position="1"/>
        <end position="24"/>
    </location>
</feature>
<evidence type="ECO:0000256" key="6">
    <source>
        <dbReference type="PIRSR" id="PIRSR602401-1"/>
    </source>
</evidence>
<dbReference type="GO" id="GO:0005506">
    <property type="term" value="F:iron ion binding"/>
    <property type="evidence" value="ECO:0007669"/>
    <property type="project" value="InterPro"/>
</dbReference>
<keyword evidence="7" id="KW-0732">Signal</keyword>
<keyword evidence="4" id="KW-0560">Oxidoreductase</keyword>
<dbReference type="GO" id="GO:0020037">
    <property type="term" value="F:heme binding"/>
    <property type="evidence" value="ECO:0007669"/>
    <property type="project" value="InterPro"/>
</dbReference>
<comment type="similarity">
    <text evidence="1">Belongs to the cytochrome P450 family.</text>
</comment>
<feature type="chain" id="PRO_5040281580" description="Cytochrome P450" evidence="7">
    <location>
        <begin position="25"/>
        <end position="463"/>
    </location>
</feature>
<evidence type="ECO:0000256" key="5">
    <source>
        <dbReference type="ARBA" id="ARBA00023004"/>
    </source>
</evidence>
<dbReference type="Proteomes" id="UP001141806">
    <property type="component" value="Unassembled WGS sequence"/>
</dbReference>
<evidence type="ECO:0000313" key="8">
    <source>
        <dbReference type="EMBL" id="KAJ4953329.1"/>
    </source>
</evidence>
<evidence type="ECO:0000256" key="4">
    <source>
        <dbReference type="ARBA" id="ARBA00023002"/>
    </source>
</evidence>
<dbReference type="GO" id="GO:0004497">
    <property type="term" value="F:monooxygenase activity"/>
    <property type="evidence" value="ECO:0007669"/>
    <property type="project" value="InterPro"/>
</dbReference>
<name>A0A9Q0JUK6_9MAGN</name>
<gene>
    <name evidence="8" type="ORF">NE237_030161</name>
</gene>
<dbReference type="Pfam" id="PF00067">
    <property type="entry name" value="p450"/>
    <property type="match status" value="1"/>
</dbReference>
<dbReference type="PRINTS" id="PR00463">
    <property type="entry name" value="EP450I"/>
</dbReference>
<dbReference type="SUPFAM" id="SSF48264">
    <property type="entry name" value="Cytochrome P450"/>
    <property type="match status" value="1"/>
</dbReference>
<evidence type="ECO:0008006" key="10">
    <source>
        <dbReference type="Google" id="ProtNLM"/>
    </source>
</evidence>
<evidence type="ECO:0000256" key="1">
    <source>
        <dbReference type="ARBA" id="ARBA00010617"/>
    </source>
</evidence>
<accession>A0A9Q0JUK6</accession>
<dbReference type="PANTHER" id="PTHR47944">
    <property type="entry name" value="CYTOCHROME P450 98A9"/>
    <property type="match status" value="1"/>
</dbReference>
<organism evidence="8 9">
    <name type="scientific">Protea cynaroides</name>
    <dbReference type="NCBI Taxonomy" id="273540"/>
    <lineage>
        <taxon>Eukaryota</taxon>
        <taxon>Viridiplantae</taxon>
        <taxon>Streptophyta</taxon>
        <taxon>Embryophyta</taxon>
        <taxon>Tracheophyta</taxon>
        <taxon>Spermatophyta</taxon>
        <taxon>Magnoliopsida</taxon>
        <taxon>Proteales</taxon>
        <taxon>Proteaceae</taxon>
        <taxon>Protea</taxon>
    </lineage>
</organism>
<dbReference type="InterPro" id="IPR001128">
    <property type="entry name" value="Cyt_P450"/>
</dbReference>
<dbReference type="OrthoDB" id="2789670at2759"/>
<evidence type="ECO:0000256" key="2">
    <source>
        <dbReference type="ARBA" id="ARBA00022617"/>
    </source>
</evidence>